<dbReference type="Gene3D" id="2.40.50.90">
    <property type="match status" value="2"/>
</dbReference>
<feature type="non-terminal residue" evidence="3">
    <location>
        <position position="1"/>
    </location>
</feature>
<dbReference type="InterPro" id="IPR050621">
    <property type="entry name" value="Tudor_domain_containing"/>
</dbReference>
<dbReference type="PANTHER" id="PTHR22948:SF29">
    <property type="entry name" value="FI02030P-RELATED"/>
    <property type="match status" value="1"/>
</dbReference>
<dbReference type="GO" id="GO:0005737">
    <property type="term" value="C:cytoplasm"/>
    <property type="evidence" value="ECO:0007669"/>
    <property type="project" value="UniProtKB-ARBA"/>
</dbReference>
<evidence type="ECO:0000256" key="1">
    <source>
        <dbReference type="SAM" id="MobiDB-lite"/>
    </source>
</evidence>
<feature type="domain" description="Tudor" evidence="2">
    <location>
        <begin position="109"/>
        <end position="167"/>
    </location>
</feature>
<reference evidence="3" key="1">
    <citation type="journal article" date="2013" name="Curr. Biol.">
        <title>Germ cell specification requires zygotic mechanisms rather than germ plasm in a basally branching insect.</title>
        <authorList>
            <person name="Ewen-Campen B."/>
            <person name="Donoughe S."/>
            <person name="Clarke D.N."/>
            <person name="Extavour C.G."/>
        </authorList>
    </citation>
    <scope>NUCLEOTIDE SEQUENCE</scope>
</reference>
<feature type="domain" description="Tudor" evidence="2">
    <location>
        <begin position="301"/>
        <end position="359"/>
    </location>
</feature>
<dbReference type="FunFam" id="2.30.30.140:FF:000018">
    <property type="entry name" value="Serine/threonine-protein kinase 31"/>
    <property type="match status" value="1"/>
</dbReference>
<sequence length="569" mass="63786">LHAQQAMFQNLQYQYSKTSSYNYNVPPPTVPATYSSNANLLVKTAAITKQESGVISAPILSVGSKYIVYISYVEDGPNLFAIQLKATENILQNMTQTFSHVPLKPFSQSPIPGSACVSLLPQAKVLCRAVVTNLMEKECLVYCVDFGNTETVPFSQIYELPSQFLQTKSLAMRFCLAGIQNTNFDEKAKRLFQELVTGETLTLEVVEPEGPPLKQYGNIYLNGENILQVLKEKQREFEKTKAYPPLPAIQPGRVVNVTVSYVESVDNFYVQYEANAKSLQKIMSTMVDYCTISAAMVRPNELYIGMPVCALFSADLQWYRARILSVAGDQITVFYVDYGNTDTVSLVALRQMDSNLCQAQAQAVACSLSGYEAISTSIEDVSNKFEELTLERKLTMKIVNRLSSGKLIVELHNTSGGPIVNIAHLLSEPVKNPYEETPIDEWHDPAASGEPAALQTKQTHQFGKDRSKLEDGSGEGWKGETKKSSSWNDSRDTSKKWGNRDDKNSNDRKWGRGDHSGEQKRWGKEEPDESSGWENREDRGGSEKWESGDRRNNDKNWERKSFNRDGGDW</sequence>
<feature type="non-terminal residue" evidence="3">
    <location>
        <position position="569"/>
    </location>
</feature>
<name>M9VTP5_GRYBI</name>
<dbReference type="PROSITE" id="PS50304">
    <property type="entry name" value="TUDOR"/>
    <property type="match status" value="2"/>
</dbReference>
<dbReference type="PANTHER" id="PTHR22948">
    <property type="entry name" value="TUDOR DOMAIN CONTAINING PROTEIN"/>
    <property type="match status" value="1"/>
</dbReference>
<evidence type="ECO:0000259" key="2">
    <source>
        <dbReference type="PROSITE" id="PS50304"/>
    </source>
</evidence>
<dbReference type="SMART" id="SM00333">
    <property type="entry name" value="TUDOR"/>
    <property type="match status" value="2"/>
</dbReference>
<feature type="compositionally biased region" description="Basic and acidic residues" evidence="1">
    <location>
        <begin position="462"/>
        <end position="525"/>
    </location>
</feature>
<dbReference type="InterPro" id="IPR035437">
    <property type="entry name" value="SNase_OB-fold_sf"/>
</dbReference>
<organism evidence="3">
    <name type="scientific">Gryllus bimaculatus</name>
    <name type="common">Two-spotted cricket</name>
    <dbReference type="NCBI Taxonomy" id="6999"/>
    <lineage>
        <taxon>Eukaryota</taxon>
        <taxon>Metazoa</taxon>
        <taxon>Ecdysozoa</taxon>
        <taxon>Arthropoda</taxon>
        <taxon>Hexapoda</taxon>
        <taxon>Insecta</taxon>
        <taxon>Pterygota</taxon>
        <taxon>Neoptera</taxon>
        <taxon>Polyneoptera</taxon>
        <taxon>Orthoptera</taxon>
        <taxon>Ensifera</taxon>
        <taxon>Gryllidea</taxon>
        <taxon>Grylloidea</taxon>
        <taxon>Gryllidae</taxon>
        <taxon>Gryllinae</taxon>
        <taxon>Gryllus</taxon>
    </lineage>
</organism>
<dbReference type="Gene3D" id="2.30.30.140">
    <property type="match status" value="2"/>
</dbReference>
<dbReference type="InterPro" id="IPR002999">
    <property type="entry name" value="Tudor"/>
</dbReference>
<dbReference type="Pfam" id="PF00567">
    <property type="entry name" value="TUDOR"/>
    <property type="match status" value="2"/>
</dbReference>
<evidence type="ECO:0000313" key="3">
    <source>
        <dbReference type="EMBL" id="AGJ83078.1"/>
    </source>
</evidence>
<feature type="region of interest" description="Disordered" evidence="1">
    <location>
        <begin position="435"/>
        <end position="569"/>
    </location>
</feature>
<accession>M9VTP5</accession>
<dbReference type="AlphaFoldDB" id="M9VTP5"/>
<proteinExistence type="evidence at transcript level"/>
<dbReference type="EMBL" id="KC242804">
    <property type="protein sequence ID" value="AGJ83078.1"/>
    <property type="molecule type" value="mRNA"/>
</dbReference>
<feature type="compositionally biased region" description="Basic and acidic residues" evidence="1">
    <location>
        <begin position="534"/>
        <end position="569"/>
    </location>
</feature>
<dbReference type="SUPFAM" id="SSF63748">
    <property type="entry name" value="Tudor/PWWP/MBT"/>
    <property type="match status" value="2"/>
</dbReference>
<protein>
    <submittedName>
        <fullName evidence="3">Tudor</fullName>
    </submittedName>
</protein>